<dbReference type="InterPro" id="IPR013096">
    <property type="entry name" value="Cupin_2"/>
</dbReference>
<proteinExistence type="predicted"/>
<accession>A0A8J7CTR1</accession>
<keyword evidence="3" id="KW-1185">Reference proteome</keyword>
<dbReference type="RefSeq" id="WP_193179116.1">
    <property type="nucleotide sequence ID" value="NZ_JACVXA010000004.1"/>
</dbReference>
<dbReference type="InterPro" id="IPR011051">
    <property type="entry name" value="RmlC_Cupin_sf"/>
</dbReference>
<sequence>MSNVKTVDLADRMTAFTERTEPGEFNGRPLRRLRLRAGEACDPFPAAVEFFHVLRGRLEIETGAERIVLERGEMHVVPAGTACHAVALEHAELLVIDPARQDTRLH</sequence>
<evidence type="ECO:0000313" key="3">
    <source>
        <dbReference type="Proteomes" id="UP000609121"/>
    </source>
</evidence>
<dbReference type="Proteomes" id="UP000609121">
    <property type="component" value="Unassembled WGS sequence"/>
</dbReference>
<name>A0A8J7CTR1_9RHOB</name>
<comment type="caution">
    <text evidence="2">The sequence shown here is derived from an EMBL/GenBank/DDBJ whole genome shotgun (WGS) entry which is preliminary data.</text>
</comment>
<evidence type="ECO:0000313" key="2">
    <source>
        <dbReference type="EMBL" id="MBE3636929.1"/>
    </source>
</evidence>
<evidence type="ECO:0000259" key="1">
    <source>
        <dbReference type="Pfam" id="PF07883"/>
    </source>
</evidence>
<dbReference type="AlphaFoldDB" id="A0A8J7CTR1"/>
<feature type="domain" description="Cupin type-2" evidence="1">
    <location>
        <begin position="46"/>
        <end position="93"/>
    </location>
</feature>
<organism evidence="2 3">
    <name type="scientific">Mangrovicoccus algicola</name>
    <dbReference type="NCBI Taxonomy" id="2771008"/>
    <lineage>
        <taxon>Bacteria</taxon>
        <taxon>Pseudomonadati</taxon>
        <taxon>Pseudomonadota</taxon>
        <taxon>Alphaproteobacteria</taxon>
        <taxon>Rhodobacterales</taxon>
        <taxon>Paracoccaceae</taxon>
        <taxon>Mangrovicoccus</taxon>
    </lineage>
</organism>
<dbReference type="EMBL" id="JACVXA010000004">
    <property type="protein sequence ID" value="MBE3636929.1"/>
    <property type="molecule type" value="Genomic_DNA"/>
</dbReference>
<reference evidence="2" key="1">
    <citation type="submission" date="2020-09" db="EMBL/GenBank/DDBJ databases">
        <title>A novel bacterium of genus Mangrovicoccus, isolated from South China Sea.</title>
        <authorList>
            <person name="Huang H."/>
            <person name="Mo K."/>
            <person name="Hu Y."/>
        </authorList>
    </citation>
    <scope>NUCLEOTIDE SEQUENCE</scope>
    <source>
        <strain evidence="2">HB182678</strain>
    </source>
</reference>
<protein>
    <submittedName>
        <fullName evidence="2">Cupin domain-containing protein</fullName>
    </submittedName>
</protein>
<gene>
    <name evidence="2" type="ORF">ICN82_01770</name>
</gene>
<dbReference type="Gene3D" id="2.60.120.10">
    <property type="entry name" value="Jelly Rolls"/>
    <property type="match status" value="1"/>
</dbReference>
<dbReference type="SUPFAM" id="SSF51182">
    <property type="entry name" value="RmlC-like cupins"/>
    <property type="match status" value="1"/>
</dbReference>
<dbReference type="InterPro" id="IPR014710">
    <property type="entry name" value="RmlC-like_jellyroll"/>
</dbReference>
<dbReference type="Pfam" id="PF07883">
    <property type="entry name" value="Cupin_2"/>
    <property type="match status" value="1"/>
</dbReference>